<dbReference type="Proteomes" id="UP001652740">
    <property type="component" value="Unplaced"/>
</dbReference>
<organism evidence="2 3">
    <name type="scientific">Galleria mellonella</name>
    <name type="common">Greater wax moth</name>
    <dbReference type="NCBI Taxonomy" id="7137"/>
    <lineage>
        <taxon>Eukaryota</taxon>
        <taxon>Metazoa</taxon>
        <taxon>Ecdysozoa</taxon>
        <taxon>Arthropoda</taxon>
        <taxon>Hexapoda</taxon>
        <taxon>Insecta</taxon>
        <taxon>Pterygota</taxon>
        <taxon>Neoptera</taxon>
        <taxon>Endopterygota</taxon>
        <taxon>Lepidoptera</taxon>
        <taxon>Glossata</taxon>
        <taxon>Ditrysia</taxon>
        <taxon>Pyraloidea</taxon>
        <taxon>Pyralidae</taxon>
        <taxon>Galleriinae</taxon>
        <taxon>Galleria</taxon>
    </lineage>
</organism>
<evidence type="ECO:0000313" key="3">
    <source>
        <dbReference type="RefSeq" id="XP_026764810.1"/>
    </source>
</evidence>
<reference evidence="3" key="1">
    <citation type="submission" date="2025-08" db="UniProtKB">
        <authorList>
            <consortium name="RefSeq"/>
        </authorList>
    </citation>
    <scope>IDENTIFICATION</scope>
    <source>
        <tissue evidence="3">Whole larvae</tissue>
    </source>
</reference>
<dbReference type="PRINTS" id="PR00081">
    <property type="entry name" value="GDHRDH"/>
</dbReference>
<dbReference type="OrthoDB" id="47007at2759"/>
<comment type="similarity">
    <text evidence="1">Belongs to the short-chain dehydrogenases/reductases (SDR) family.</text>
</comment>
<dbReference type="AlphaFoldDB" id="A0A6J1X9E1"/>
<name>A0A6J1X9E1_GALME</name>
<dbReference type="PANTHER" id="PTHR43975">
    <property type="entry name" value="ZGC:101858"/>
    <property type="match status" value="1"/>
</dbReference>
<dbReference type="InterPro" id="IPR036291">
    <property type="entry name" value="NAD(P)-bd_dom_sf"/>
</dbReference>
<dbReference type="KEGG" id="gmw:113523144"/>
<gene>
    <name evidence="3" type="primary">LOC113523144</name>
</gene>
<dbReference type="SUPFAM" id="SSF51735">
    <property type="entry name" value="NAD(P)-binding Rossmann-fold domains"/>
    <property type="match status" value="1"/>
</dbReference>
<sequence>MDYIDFKEKVVIVTGASSGIGANAAKAFAVYGARLTLVGRDESRLLAVAKHCESWSKTEPLCLLLDLTQPGSCEIVIEKTVETFGKINVLVNCAGKRIKSSMFNTCMKSFDEQMNINVRVPVFLTKLALPHLIKTKGNVVNVVSSFTKRYKEDYVPYTVSKSALKKFTNIAAPELMPHGVRINAVSPGITKESLTNDIVLRSEVTNTFEALESQLPSGAALEMKDVVLMIVMVASDIFPNMNGSNTCIDGATCMM</sequence>
<dbReference type="PANTHER" id="PTHR43975:SF2">
    <property type="entry name" value="EG:BACR7A4.14 PROTEIN-RELATED"/>
    <property type="match status" value="1"/>
</dbReference>
<evidence type="ECO:0000313" key="2">
    <source>
        <dbReference type="Proteomes" id="UP001652740"/>
    </source>
</evidence>
<evidence type="ECO:0000256" key="1">
    <source>
        <dbReference type="RuleBase" id="RU000363"/>
    </source>
</evidence>
<dbReference type="Gene3D" id="3.40.50.720">
    <property type="entry name" value="NAD(P)-binding Rossmann-like Domain"/>
    <property type="match status" value="1"/>
</dbReference>
<accession>A0A6J1X9E1</accession>
<proteinExistence type="inferred from homology"/>
<dbReference type="GeneID" id="113523144"/>
<dbReference type="InParanoid" id="A0A6J1X9E1"/>
<dbReference type="InterPro" id="IPR002347">
    <property type="entry name" value="SDR_fam"/>
</dbReference>
<dbReference type="RefSeq" id="XP_026764810.1">
    <property type="nucleotide sequence ID" value="XM_026909009.3"/>
</dbReference>
<keyword evidence="2" id="KW-1185">Reference proteome</keyword>
<protein>
    <submittedName>
        <fullName evidence="3">Uncharacterized oxidoreductase SSP0419-like</fullName>
    </submittedName>
</protein>
<dbReference type="PRINTS" id="PR00080">
    <property type="entry name" value="SDRFAMILY"/>
</dbReference>
<dbReference type="Pfam" id="PF00106">
    <property type="entry name" value="adh_short"/>
    <property type="match status" value="1"/>
</dbReference>